<feature type="binding site" evidence="1">
    <location>
        <position position="17"/>
    </location>
    <ligand>
        <name>Zn(2+)</name>
        <dbReference type="ChEBI" id="CHEBI:29105"/>
    </ligand>
</feature>
<keyword evidence="2" id="KW-0326">Glycosidase</keyword>
<keyword evidence="3" id="KW-1185">Reference proteome</keyword>
<sequence length="195" mass="20782">MTGAPAAPQGPDGRRRCTWALGTPDLMAYHDTEWGLPVRTDQAMFERLSLEAFQAGLSWLTVLRKREALREAFAGFDPGTVAGYGGAEVERMLGDARLIRSRAKIEAVIGNARAALELQEGLAAFVREHAAGPERPAPATDADVAAATPESTALAKALKARGFRFVGPTTAYAAMQATGIVDDHLADCFRRGSRG</sequence>
<dbReference type="Proteomes" id="UP000572635">
    <property type="component" value="Unassembled WGS sequence"/>
</dbReference>
<dbReference type="GO" id="GO:0006284">
    <property type="term" value="P:base-excision repair"/>
    <property type="evidence" value="ECO:0007669"/>
    <property type="project" value="InterPro"/>
</dbReference>
<dbReference type="InterPro" id="IPR011257">
    <property type="entry name" value="DNA_glycosylase"/>
</dbReference>
<keyword evidence="1" id="KW-0479">Metal-binding</keyword>
<dbReference type="SUPFAM" id="SSF48150">
    <property type="entry name" value="DNA-glycosylase"/>
    <property type="match status" value="1"/>
</dbReference>
<feature type="binding site" evidence="1">
    <location>
        <position position="184"/>
    </location>
    <ligand>
        <name>Zn(2+)</name>
        <dbReference type="ChEBI" id="CHEBI:29105"/>
    </ligand>
</feature>
<dbReference type="InterPro" id="IPR005019">
    <property type="entry name" value="Adenine_glyco"/>
</dbReference>
<dbReference type="Gene3D" id="1.10.340.30">
    <property type="entry name" value="Hypothetical protein, domain 2"/>
    <property type="match status" value="1"/>
</dbReference>
<name>A0A7W8QQX4_9ACTN</name>
<dbReference type="AlphaFoldDB" id="A0A7W8QQX4"/>
<organism evidence="2 3">
    <name type="scientific">Nocardiopsis composta</name>
    <dbReference type="NCBI Taxonomy" id="157465"/>
    <lineage>
        <taxon>Bacteria</taxon>
        <taxon>Bacillati</taxon>
        <taxon>Actinomycetota</taxon>
        <taxon>Actinomycetes</taxon>
        <taxon>Streptosporangiales</taxon>
        <taxon>Nocardiopsidaceae</taxon>
        <taxon>Nocardiopsis</taxon>
    </lineage>
</organism>
<keyword evidence="1" id="KW-0862">Zinc</keyword>
<feature type="binding site" evidence="1">
    <location>
        <position position="30"/>
    </location>
    <ligand>
        <name>Zn(2+)</name>
        <dbReference type="ChEBI" id="CHEBI:29105"/>
    </ligand>
</feature>
<comment type="caution">
    <text evidence="2">The sequence shown here is derived from an EMBL/GenBank/DDBJ whole genome shotgun (WGS) entry which is preliminary data.</text>
</comment>
<dbReference type="Pfam" id="PF03352">
    <property type="entry name" value="Adenine_glyco"/>
    <property type="match status" value="1"/>
</dbReference>
<dbReference type="EMBL" id="JACHDB010000001">
    <property type="protein sequence ID" value="MBB5434776.1"/>
    <property type="molecule type" value="Genomic_DNA"/>
</dbReference>
<keyword evidence="2" id="KW-0378">Hydrolase</keyword>
<gene>
    <name evidence="2" type="ORF">HDA36_004860</name>
</gene>
<proteinExistence type="predicted"/>
<dbReference type="InterPro" id="IPR052891">
    <property type="entry name" value="DNA-3mA_glycosylase"/>
</dbReference>
<feature type="binding site" evidence="1">
    <location>
        <position position="188"/>
    </location>
    <ligand>
        <name>Zn(2+)</name>
        <dbReference type="ChEBI" id="CHEBI:29105"/>
    </ligand>
</feature>
<evidence type="ECO:0000313" key="2">
    <source>
        <dbReference type="EMBL" id="MBB5434776.1"/>
    </source>
</evidence>
<dbReference type="PANTHER" id="PTHR30037">
    <property type="entry name" value="DNA-3-METHYLADENINE GLYCOSYLASE 1"/>
    <property type="match status" value="1"/>
</dbReference>
<dbReference type="PANTHER" id="PTHR30037:SF4">
    <property type="entry name" value="DNA-3-METHYLADENINE GLYCOSYLASE I"/>
    <property type="match status" value="1"/>
</dbReference>
<dbReference type="GO" id="GO:0008725">
    <property type="term" value="F:DNA-3-methyladenine glycosylase activity"/>
    <property type="evidence" value="ECO:0007669"/>
    <property type="project" value="UniProtKB-EC"/>
</dbReference>
<protein>
    <submittedName>
        <fullName evidence="2">DNA-3-methyladenine glycosylase I</fullName>
        <ecNumber evidence="2">3.2.2.20</ecNumber>
    </submittedName>
</protein>
<dbReference type="GO" id="GO:0046872">
    <property type="term" value="F:metal ion binding"/>
    <property type="evidence" value="ECO:0007669"/>
    <property type="project" value="UniProtKB-KW"/>
</dbReference>
<evidence type="ECO:0000256" key="1">
    <source>
        <dbReference type="PIRSR" id="PIRSR605019-1"/>
    </source>
</evidence>
<dbReference type="EC" id="3.2.2.20" evidence="2"/>
<dbReference type="RefSeq" id="WP_184395729.1">
    <property type="nucleotide sequence ID" value="NZ_BAAAJD010000074.1"/>
</dbReference>
<reference evidence="2 3" key="1">
    <citation type="submission" date="2020-08" db="EMBL/GenBank/DDBJ databases">
        <title>Sequencing the genomes of 1000 actinobacteria strains.</title>
        <authorList>
            <person name="Klenk H.-P."/>
        </authorList>
    </citation>
    <scope>NUCLEOTIDE SEQUENCE [LARGE SCALE GENOMIC DNA]</scope>
    <source>
        <strain evidence="2 3">DSM 44551</strain>
    </source>
</reference>
<accession>A0A7W8QQX4</accession>
<evidence type="ECO:0000313" key="3">
    <source>
        <dbReference type="Proteomes" id="UP000572635"/>
    </source>
</evidence>